<proteinExistence type="predicted"/>
<evidence type="ECO:0000259" key="4">
    <source>
        <dbReference type="PROSITE" id="PS50893"/>
    </source>
</evidence>
<comment type="caution">
    <text evidence="5">The sequence shown here is derived from an EMBL/GenBank/DDBJ whole genome shotgun (WGS) entry which is preliminary data.</text>
</comment>
<evidence type="ECO:0000256" key="3">
    <source>
        <dbReference type="ARBA" id="ARBA00022840"/>
    </source>
</evidence>
<gene>
    <name evidence="5" type="ORF">Vau01_039310</name>
</gene>
<dbReference type="InterPro" id="IPR017871">
    <property type="entry name" value="ABC_transporter-like_CS"/>
</dbReference>
<keyword evidence="2" id="KW-0547">Nucleotide-binding</keyword>
<protein>
    <recommendedName>
        <fullName evidence="4">ABC transporter domain-containing protein</fullName>
    </recommendedName>
</protein>
<dbReference type="GO" id="GO:0022857">
    <property type="term" value="F:transmembrane transporter activity"/>
    <property type="evidence" value="ECO:0007669"/>
    <property type="project" value="TreeGrafter"/>
</dbReference>
<evidence type="ECO:0000256" key="2">
    <source>
        <dbReference type="ARBA" id="ARBA00022741"/>
    </source>
</evidence>
<keyword evidence="1" id="KW-0813">Transport</keyword>
<evidence type="ECO:0000256" key="1">
    <source>
        <dbReference type="ARBA" id="ARBA00022448"/>
    </source>
</evidence>
<dbReference type="AlphaFoldDB" id="A0A8J3Z6X8"/>
<sequence>MTPEERALTYRQRMVYAANVVKHYHTGELEVPALRGVSVDIWAGEFVAIMGPSGNGKSTLMNCLSGIDTIDSGLVIVDGYEIHALSDKARTAHRAKRMGFVFQGFNLIPVLTAVENVELPLLAASVKPAEARRRAVAMLARVGLDDRAHHRPGELSGGQQQRVAIARALVGNPAVVWADEPTGNLDSSTATAIVELFVELTAGGHTVVIVTHDPAIAARAHRVIDMVDGRVVPV</sequence>
<dbReference type="Pfam" id="PF00005">
    <property type="entry name" value="ABC_tran"/>
    <property type="match status" value="1"/>
</dbReference>
<name>A0A8J3Z6X8_9ACTN</name>
<feature type="domain" description="ABC transporter" evidence="4">
    <location>
        <begin position="15"/>
        <end position="234"/>
    </location>
</feature>
<dbReference type="PANTHER" id="PTHR24220">
    <property type="entry name" value="IMPORT ATP-BINDING PROTEIN"/>
    <property type="match status" value="1"/>
</dbReference>
<dbReference type="GO" id="GO:0005524">
    <property type="term" value="F:ATP binding"/>
    <property type="evidence" value="ECO:0007669"/>
    <property type="project" value="UniProtKB-KW"/>
</dbReference>
<dbReference type="FunFam" id="3.40.50.300:FF:000032">
    <property type="entry name" value="Export ABC transporter ATP-binding protein"/>
    <property type="match status" value="1"/>
</dbReference>
<dbReference type="SUPFAM" id="SSF52540">
    <property type="entry name" value="P-loop containing nucleoside triphosphate hydrolases"/>
    <property type="match status" value="1"/>
</dbReference>
<dbReference type="InterPro" id="IPR003439">
    <property type="entry name" value="ABC_transporter-like_ATP-bd"/>
</dbReference>
<dbReference type="Proteomes" id="UP000612585">
    <property type="component" value="Unassembled WGS sequence"/>
</dbReference>
<organism evidence="5 6">
    <name type="scientific">Virgisporangium aurantiacum</name>
    <dbReference type="NCBI Taxonomy" id="175570"/>
    <lineage>
        <taxon>Bacteria</taxon>
        <taxon>Bacillati</taxon>
        <taxon>Actinomycetota</taxon>
        <taxon>Actinomycetes</taxon>
        <taxon>Micromonosporales</taxon>
        <taxon>Micromonosporaceae</taxon>
        <taxon>Virgisporangium</taxon>
    </lineage>
</organism>
<dbReference type="GO" id="GO:0098796">
    <property type="term" value="C:membrane protein complex"/>
    <property type="evidence" value="ECO:0007669"/>
    <property type="project" value="UniProtKB-ARBA"/>
</dbReference>
<dbReference type="Gene3D" id="3.40.50.300">
    <property type="entry name" value="P-loop containing nucleotide triphosphate hydrolases"/>
    <property type="match status" value="1"/>
</dbReference>
<evidence type="ECO:0000313" key="6">
    <source>
        <dbReference type="Proteomes" id="UP000612585"/>
    </source>
</evidence>
<evidence type="ECO:0000313" key="5">
    <source>
        <dbReference type="EMBL" id="GIJ56415.1"/>
    </source>
</evidence>
<dbReference type="InterPro" id="IPR015854">
    <property type="entry name" value="ABC_transpr_LolD-like"/>
</dbReference>
<dbReference type="PROSITE" id="PS50893">
    <property type="entry name" value="ABC_TRANSPORTER_2"/>
    <property type="match status" value="1"/>
</dbReference>
<reference evidence="5" key="1">
    <citation type="submission" date="2021-01" db="EMBL/GenBank/DDBJ databases">
        <title>Whole genome shotgun sequence of Virgisporangium aurantiacum NBRC 16421.</title>
        <authorList>
            <person name="Komaki H."/>
            <person name="Tamura T."/>
        </authorList>
    </citation>
    <scope>NUCLEOTIDE SEQUENCE</scope>
    <source>
        <strain evidence="5">NBRC 16421</strain>
    </source>
</reference>
<dbReference type="EMBL" id="BOPG01000024">
    <property type="protein sequence ID" value="GIJ56415.1"/>
    <property type="molecule type" value="Genomic_DNA"/>
</dbReference>
<dbReference type="RefSeq" id="WP_239151709.1">
    <property type="nucleotide sequence ID" value="NZ_BOPG01000024.1"/>
</dbReference>
<keyword evidence="3" id="KW-0067">ATP-binding</keyword>
<dbReference type="GO" id="GO:0016887">
    <property type="term" value="F:ATP hydrolysis activity"/>
    <property type="evidence" value="ECO:0007669"/>
    <property type="project" value="InterPro"/>
</dbReference>
<keyword evidence="6" id="KW-1185">Reference proteome</keyword>
<dbReference type="CDD" id="cd03255">
    <property type="entry name" value="ABC_MJ0796_LolCDE_FtsE"/>
    <property type="match status" value="1"/>
</dbReference>
<accession>A0A8J3Z6X8</accession>
<dbReference type="SMART" id="SM00382">
    <property type="entry name" value="AAA"/>
    <property type="match status" value="1"/>
</dbReference>
<dbReference type="InterPro" id="IPR003593">
    <property type="entry name" value="AAA+_ATPase"/>
</dbReference>
<dbReference type="PROSITE" id="PS00211">
    <property type="entry name" value="ABC_TRANSPORTER_1"/>
    <property type="match status" value="1"/>
</dbReference>
<dbReference type="GO" id="GO:0005886">
    <property type="term" value="C:plasma membrane"/>
    <property type="evidence" value="ECO:0007669"/>
    <property type="project" value="TreeGrafter"/>
</dbReference>
<dbReference type="InterPro" id="IPR027417">
    <property type="entry name" value="P-loop_NTPase"/>
</dbReference>
<dbReference type="PANTHER" id="PTHR24220:SF86">
    <property type="entry name" value="ABC TRANSPORTER ABCH.1"/>
    <property type="match status" value="1"/>
</dbReference>
<dbReference type="InterPro" id="IPR017911">
    <property type="entry name" value="MacB-like_ATP-bd"/>
</dbReference>